<feature type="compositionally biased region" description="Basic and acidic residues" evidence="1">
    <location>
        <begin position="378"/>
        <end position="388"/>
    </location>
</feature>
<feature type="compositionally biased region" description="Polar residues" evidence="1">
    <location>
        <begin position="654"/>
        <end position="668"/>
    </location>
</feature>
<dbReference type="EMBL" id="LFYR01000757">
    <property type="protein sequence ID" value="KMZ69556.1"/>
    <property type="molecule type" value="Genomic_DNA"/>
</dbReference>
<feature type="region of interest" description="Disordered" evidence="1">
    <location>
        <begin position="87"/>
        <end position="118"/>
    </location>
</feature>
<organism evidence="2 3">
    <name type="scientific">Zostera marina</name>
    <name type="common">Eelgrass</name>
    <dbReference type="NCBI Taxonomy" id="29655"/>
    <lineage>
        <taxon>Eukaryota</taxon>
        <taxon>Viridiplantae</taxon>
        <taxon>Streptophyta</taxon>
        <taxon>Embryophyta</taxon>
        <taxon>Tracheophyta</taxon>
        <taxon>Spermatophyta</taxon>
        <taxon>Magnoliopsida</taxon>
        <taxon>Liliopsida</taxon>
        <taxon>Zosteraceae</taxon>
        <taxon>Zostera</taxon>
    </lineage>
</organism>
<dbReference type="PANTHER" id="PTHR33448:SF4">
    <property type="entry name" value="CHLOROPLAST PROTEIN HCF243"/>
    <property type="match status" value="1"/>
</dbReference>
<feature type="compositionally biased region" description="Basic and acidic residues" evidence="1">
    <location>
        <begin position="445"/>
        <end position="463"/>
    </location>
</feature>
<feature type="compositionally biased region" description="Acidic residues" evidence="1">
    <location>
        <begin position="365"/>
        <end position="377"/>
    </location>
</feature>
<feature type="region of interest" description="Disordered" evidence="1">
    <location>
        <begin position="640"/>
        <end position="668"/>
    </location>
</feature>
<feature type="compositionally biased region" description="Basic and acidic residues" evidence="1">
    <location>
        <begin position="472"/>
        <end position="487"/>
    </location>
</feature>
<evidence type="ECO:0000313" key="2">
    <source>
        <dbReference type="EMBL" id="KMZ69556.1"/>
    </source>
</evidence>
<dbReference type="Proteomes" id="UP000036987">
    <property type="component" value="Unassembled WGS sequence"/>
</dbReference>
<evidence type="ECO:0000256" key="1">
    <source>
        <dbReference type="SAM" id="MobiDB-lite"/>
    </source>
</evidence>
<feature type="compositionally biased region" description="Basic and acidic residues" evidence="1">
    <location>
        <begin position="640"/>
        <end position="653"/>
    </location>
</feature>
<feature type="region of interest" description="Disordered" evidence="1">
    <location>
        <begin position="365"/>
        <end position="408"/>
    </location>
</feature>
<protein>
    <submittedName>
        <fullName evidence="2">Uncharacterized protein</fullName>
    </submittedName>
</protein>
<feature type="region of interest" description="Disordered" evidence="1">
    <location>
        <begin position="603"/>
        <end position="628"/>
    </location>
</feature>
<comment type="caution">
    <text evidence="2">The sequence shown here is derived from an EMBL/GenBank/DDBJ whole genome shotgun (WGS) entry which is preliminary data.</text>
</comment>
<reference evidence="3" key="1">
    <citation type="journal article" date="2016" name="Nature">
        <title>The genome of the seagrass Zostera marina reveals angiosperm adaptation to the sea.</title>
        <authorList>
            <person name="Olsen J.L."/>
            <person name="Rouze P."/>
            <person name="Verhelst B."/>
            <person name="Lin Y.-C."/>
            <person name="Bayer T."/>
            <person name="Collen J."/>
            <person name="Dattolo E."/>
            <person name="De Paoli E."/>
            <person name="Dittami S."/>
            <person name="Maumus F."/>
            <person name="Michel G."/>
            <person name="Kersting A."/>
            <person name="Lauritano C."/>
            <person name="Lohaus R."/>
            <person name="Toepel M."/>
            <person name="Tonon T."/>
            <person name="Vanneste K."/>
            <person name="Amirebrahimi M."/>
            <person name="Brakel J."/>
            <person name="Bostroem C."/>
            <person name="Chovatia M."/>
            <person name="Grimwood J."/>
            <person name="Jenkins J.W."/>
            <person name="Jueterbock A."/>
            <person name="Mraz A."/>
            <person name="Stam W.T."/>
            <person name="Tice H."/>
            <person name="Bornberg-Bauer E."/>
            <person name="Green P.J."/>
            <person name="Pearson G.A."/>
            <person name="Procaccini G."/>
            <person name="Duarte C.M."/>
            <person name="Schmutz J."/>
            <person name="Reusch T.B.H."/>
            <person name="Van de Peer Y."/>
        </authorList>
    </citation>
    <scope>NUCLEOTIDE SEQUENCE [LARGE SCALE GENOMIC DNA]</scope>
    <source>
        <strain evidence="3">cv. Finnish</strain>
    </source>
</reference>
<feature type="region of interest" description="Disordered" evidence="1">
    <location>
        <begin position="1"/>
        <end position="67"/>
    </location>
</feature>
<dbReference type="AlphaFoldDB" id="A0A0K9PKR1"/>
<name>A0A0K9PKR1_ZOSMR</name>
<feature type="compositionally biased region" description="Basic residues" evidence="1">
    <location>
        <begin position="605"/>
        <end position="614"/>
    </location>
</feature>
<accession>A0A0K9PKR1</accession>
<keyword evidence="3" id="KW-1185">Reference proteome</keyword>
<feature type="compositionally biased region" description="Low complexity" evidence="1">
    <location>
        <begin position="488"/>
        <end position="507"/>
    </location>
</feature>
<proteinExistence type="predicted"/>
<dbReference type="PANTHER" id="PTHR33448">
    <property type="entry name" value="CHLOROPLAST PROTEIN HCF243-RELATED"/>
    <property type="match status" value="1"/>
</dbReference>
<sequence length="712" mass="80742">MPFSSAKSLPSPARRDQPTVPALSSSLTHRLRKSGSIKGGQSPGMFLSTGLGTRKKNGSFESAEPTSPKVTCIGQVRVKTSMKKMKKKKKQLNKGAVVMRSRSRVKGSGEMSFRRPDQRGEEMEGVFVGTSQNQKWVHFPLGNMCDAVKSFGSEINCFSPCSGGGGFCSSSGGQREKVEKRPRVGSCGSVFARWLTVIEEEEKDVGAVVEQNDPSEIVGLEVDAAVMEERRGSRREVMREMELVADELERRTKTEEITGNQVEDSDNKGEEDVDVLVCVPPRNALLLMRCRSDPVRMSSIANRYWGSPIANGQVETEVLADKEVEQVEEDQPEVVVKEENVNGEEDTPELSNSVLEVEFEGECEEELGIESLKEEEESSKPEESEEKINPSLMEVIEEEDREKEKENIDTVQLAAESVDVVNSNLEPNYGGDKKPRRLKKKKKKFEVTEEENRRWSFSKENEKRRHSFSTNKDVKKSSSYREKEIRRSSFSLSSEEVVVRRSSFSSELEIRRRRRSFSSEKHGRRDVTLQEKLAEDAETDRSKIEETQKTVQGKKEDSKHSDDKVDKKNRVFELPDCLLLMMYEPKLSMEVSKETWVSTSDFIRSSHRHNRRRREQQQPNNLKQEEVSGVNVVKEETVNTLQHQEEEEKERATQSHPQTSNTRCKTAASSYPGPFVLTRCKSEPMRSSAKMLPDACFWKSRHQPISTAGIGF</sequence>
<feature type="compositionally biased region" description="Basic and acidic residues" evidence="1">
    <location>
        <begin position="517"/>
        <end position="567"/>
    </location>
</feature>
<dbReference type="OrthoDB" id="1934890at2759"/>
<gene>
    <name evidence="2" type="ORF">ZOSMA_20G00340</name>
</gene>
<feature type="compositionally biased region" description="Basic residues" evidence="1">
    <location>
        <begin position="434"/>
        <end position="444"/>
    </location>
</feature>
<evidence type="ECO:0000313" key="3">
    <source>
        <dbReference type="Proteomes" id="UP000036987"/>
    </source>
</evidence>
<dbReference type="OMA" id="NPRWVHL"/>
<feature type="region of interest" description="Disordered" evidence="1">
    <location>
        <begin position="422"/>
        <end position="567"/>
    </location>
</feature>